<dbReference type="Gene3D" id="3.60.20.10">
    <property type="entry name" value="Glutamine Phosphoribosylpyrophosphate, subunit 1, domain 1"/>
    <property type="match status" value="1"/>
</dbReference>
<dbReference type="InterPro" id="IPR023343">
    <property type="entry name" value="Penicillin_amidase_dom1"/>
</dbReference>
<keyword evidence="4" id="KW-1133">Transmembrane helix</keyword>
<dbReference type="Pfam" id="PF01804">
    <property type="entry name" value="Penicil_amidase"/>
    <property type="match status" value="1"/>
</dbReference>
<dbReference type="GO" id="GO:0017000">
    <property type="term" value="P:antibiotic biosynthetic process"/>
    <property type="evidence" value="ECO:0007669"/>
    <property type="project" value="InterPro"/>
</dbReference>
<gene>
    <name evidence="5" type="ORF">B9Q03_08495</name>
</gene>
<dbReference type="Proteomes" id="UP000240322">
    <property type="component" value="Unassembled WGS sequence"/>
</dbReference>
<dbReference type="InterPro" id="IPR014395">
    <property type="entry name" value="Pen/GL7ACA/AHL_acylase"/>
</dbReference>
<keyword evidence="4" id="KW-0812">Transmembrane</keyword>
<evidence type="ECO:0000256" key="3">
    <source>
        <dbReference type="ARBA" id="ARBA00023145"/>
    </source>
</evidence>
<dbReference type="InterPro" id="IPR002692">
    <property type="entry name" value="S45"/>
</dbReference>
<dbReference type="PANTHER" id="PTHR34218:SF4">
    <property type="entry name" value="ACYL-HOMOSERINE LACTONE ACYLASE QUIP"/>
    <property type="match status" value="1"/>
</dbReference>
<dbReference type="SUPFAM" id="SSF56235">
    <property type="entry name" value="N-terminal nucleophile aminohydrolases (Ntn hydrolases)"/>
    <property type="match status" value="1"/>
</dbReference>
<comment type="similarity">
    <text evidence="1">Belongs to the peptidase S45 family.</text>
</comment>
<dbReference type="Gene3D" id="1.10.1400.10">
    <property type="match status" value="1"/>
</dbReference>
<evidence type="ECO:0000256" key="2">
    <source>
        <dbReference type="ARBA" id="ARBA00022801"/>
    </source>
</evidence>
<keyword evidence="4" id="KW-0472">Membrane</keyword>
<reference evidence="5 6" key="1">
    <citation type="submission" date="2017-04" db="EMBL/GenBank/DDBJ databases">
        <title>Novel microbial lineages endemic to geothermal iron-oxide mats fill important gaps in the evolutionary history of Archaea.</title>
        <authorList>
            <person name="Jay Z.J."/>
            <person name="Beam J.P."/>
            <person name="Dlakic M."/>
            <person name="Rusch D.B."/>
            <person name="Kozubal M.A."/>
            <person name="Inskeep W.P."/>
        </authorList>
    </citation>
    <scope>NUCLEOTIDE SEQUENCE [LARGE SCALE GENOMIC DNA]</scope>
    <source>
        <strain evidence="5">OSP_D</strain>
    </source>
</reference>
<dbReference type="InterPro" id="IPR029055">
    <property type="entry name" value="Ntn_hydrolases_N"/>
</dbReference>
<dbReference type="GO" id="GO:0016811">
    <property type="term" value="F:hydrolase activity, acting on carbon-nitrogen (but not peptide) bonds, in linear amides"/>
    <property type="evidence" value="ECO:0007669"/>
    <property type="project" value="InterPro"/>
</dbReference>
<dbReference type="PANTHER" id="PTHR34218">
    <property type="entry name" value="PEPTIDASE S45 PENICILLIN AMIDASE"/>
    <property type="match status" value="1"/>
</dbReference>
<protein>
    <recommendedName>
        <fullName evidence="7">Penicillin amidase</fullName>
    </recommendedName>
</protein>
<dbReference type="AlphaFoldDB" id="A0A2R6ASQ2"/>
<feature type="transmembrane region" description="Helical" evidence="4">
    <location>
        <begin position="7"/>
        <end position="27"/>
    </location>
</feature>
<organism evidence="5 6">
    <name type="scientific">Candidatus Marsarchaeota G2 archaeon OSP_D</name>
    <dbReference type="NCBI Taxonomy" id="1978157"/>
    <lineage>
        <taxon>Archaea</taxon>
        <taxon>Candidatus Marsarchaeota</taxon>
        <taxon>Candidatus Marsarchaeota group 2</taxon>
    </lineage>
</organism>
<evidence type="ECO:0000256" key="4">
    <source>
        <dbReference type="SAM" id="Phobius"/>
    </source>
</evidence>
<evidence type="ECO:0000256" key="1">
    <source>
        <dbReference type="ARBA" id="ARBA00006586"/>
    </source>
</evidence>
<keyword evidence="3" id="KW-0865">Zymogen</keyword>
<name>A0A2R6ASQ2_9ARCH</name>
<keyword evidence="2" id="KW-0378">Hydrolase</keyword>
<evidence type="ECO:0008006" key="7">
    <source>
        <dbReference type="Google" id="ProtNLM"/>
    </source>
</evidence>
<dbReference type="InterPro" id="IPR043147">
    <property type="entry name" value="Penicillin_amidase_A-knob"/>
</dbReference>
<dbReference type="PIRSF" id="PIRSF001227">
    <property type="entry name" value="Pen_acylase"/>
    <property type="match status" value="1"/>
</dbReference>
<evidence type="ECO:0000313" key="5">
    <source>
        <dbReference type="EMBL" id="PSN89409.1"/>
    </source>
</evidence>
<dbReference type="Gene3D" id="1.10.439.10">
    <property type="entry name" value="Penicillin Amidohydrolase, domain 1"/>
    <property type="match status" value="1"/>
</dbReference>
<dbReference type="EMBL" id="NEXE01000096">
    <property type="protein sequence ID" value="PSN89409.1"/>
    <property type="molecule type" value="Genomic_DNA"/>
</dbReference>
<dbReference type="Gene3D" id="2.30.120.10">
    <property type="match status" value="1"/>
</dbReference>
<dbReference type="InterPro" id="IPR043146">
    <property type="entry name" value="Penicillin_amidase_N_B-knob"/>
</dbReference>
<sequence>MPSNRGVYFRLAAGLIVLVLVILIGVFTPLITLLNPATGVAQNAANLVVGSRLYRISGLIDNVTVIQDTNGVYHIYAANNHDLFFALGYIQAKNRLFEMEVFALTGLGNISTMLGSSYNSYDRFWTMIGAPLTAEEDWENVLANASVNPTDNLTATALEAYSDGVNAYIAYAEAHNVVPFEFKLLGYKPFNWTPVDSFAVQELETTLEFGDDGLIFALLYHKLGNATYTLIPTFSPIQQYYYGGYNGPPNPYVLAMSHHTYPVNSTLASMAHHVAQVWDPLRLSMLNYFLNPETHSNEWVVSGNRTTTGSPILVGGPVLSFSLPPIWFQVQLVDPTYDVYGVILPGAPVVVIGFNRYISWTLTDTQAISDGTYFWDQAVENGEYLWDGSWHPLIHHTINGLTVNWTNLGPILYQNGTNALVVTWMGNTFSNDIGALLNVMKAENWQEFRAALEIWKAPYQNFAFEDNTTIADISPACYPIFNSTSGVPYNPASIMPGDGQEYISGCIPYSMVPQVVNPPNGFIVSSNQRQVGPAYPYWFGNTMTPSPGYRAFMEVNYLSTHPKVSVQDMMSLQGNNYTDYEAALTLPYIIKDLSNTTNPLVIQALNQLKSWNYEMYTNSTAASIWFYTYMYLFNDTFIPYLYAKGVLPEYKDVIDPSGMGGSFPGTTGLSALDVDLAYIIMTGNPSPFSNQTLSSLLTEAVNQAMRFLTSQYPDGNYTWGHFYGFYFPSLLGVSALSVGPLPRGGDYNTPNDASGGGPPSNWPSGGQSWTMVVSMANVSDSFGVYPGGQSENPASPLYSNYISVWMSGGYLPLYFIASPTAFPSALVKATIILSPR</sequence>
<proteinExistence type="inferred from homology"/>
<comment type="caution">
    <text evidence="5">The sequence shown here is derived from an EMBL/GenBank/DDBJ whole genome shotgun (WGS) entry which is preliminary data.</text>
</comment>
<evidence type="ECO:0000313" key="6">
    <source>
        <dbReference type="Proteomes" id="UP000240322"/>
    </source>
</evidence>
<accession>A0A2R6ASQ2</accession>